<dbReference type="HOGENOM" id="CLU_023845_5_1_10"/>
<dbReference type="EMBL" id="AFFY01000074">
    <property type="protein sequence ID" value="EHG98430.1"/>
    <property type="molecule type" value="Genomic_DNA"/>
</dbReference>
<reference evidence="5 6" key="1">
    <citation type="submission" date="2011-03" db="EMBL/GenBank/DDBJ databases">
        <authorList>
            <person name="Weinstock G."/>
            <person name="Sodergren E."/>
            <person name="Clifton S."/>
            <person name="Fulton L."/>
            <person name="Fulton B."/>
            <person name="Courtney L."/>
            <person name="Fronick C."/>
            <person name="Harrison M."/>
            <person name="Strong C."/>
            <person name="Farmer C."/>
            <person name="Delahaunty K."/>
            <person name="Markovic C."/>
            <person name="Hall O."/>
            <person name="Minx P."/>
            <person name="Tomlinson C."/>
            <person name="Mitreva M."/>
            <person name="Hou S."/>
            <person name="Chen J."/>
            <person name="Wollam A."/>
            <person name="Pepin K.H."/>
            <person name="Johnson M."/>
            <person name="Bhonagiri V."/>
            <person name="Zhang X."/>
            <person name="Suruliraj S."/>
            <person name="Warren W."/>
            <person name="Chinwalla A."/>
            <person name="Mardis E.R."/>
            <person name="Wilson R.K."/>
        </authorList>
    </citation>
    <scope>NUCLEOTIDE SEQUENCE [LARGE SCALE GENOMIC DNA]</scope>
    <source>
        <strain evidence="5 6">YIT 11840</strain>
    </source>
</reference>
<sequence>MKIKRYAVLLTCFNRRETTLKCLKQLYRQKTSGIVDVYLCDDGSTDGTFKAVKTEFPDVYLSKGTGNLFWNRGMLASWEKAYDSGITYDAYIWLNDDAYLMEDALQELIDCSALCNDKSIICGSFRDDVGCFSYGGRDKQYKPLIPNGTLQPVYWLNGNCVLVPDYVVKKIGLLDSMFQHHMGDFDYGLRAIEADICIVSTRKYIGTCPTNPMASHRERKSGLTLCKRFRRLYSPLGDNPIINFKYTKRHFGLAKAIRLFLALHFNNLLSDHLYELKTVRKQNSKIKKLM</sequence>
<dbReference type="GO" id="GO:0016757">
    <property type="term" value="F:glycosyltransferase activity"/>
    <property type="evidence" value="ECO:0007669"/>
    <property type="project" value="UniProtKB-KW"/>
</dbReference>
<dbReference type="RefSeq" id="WP_008622731.1">
    <property type="nucleotide sequence ID" value="NZ_JH376642.1"/>
</dbReference>
<dbReference type="AlphaFoldDB" id="G5SVW5"/>
<dbReference type="eggNOG" id="COG1216">
    <property type="taxonomic scope" value="Bacteria"/>
</dbReference>
<dbReference type="GeneID" id="93558732"/>
<dbReference type="InterPro" id="IPR029044">
    <property type="entry name" value="Nucleotide-diphossugar_trans"/>
</dbReference>
<keyword evidence="3 5" id="KW-0808">Transferase</keyword>
<dbReference type="STRING" id="762968.HMPREF9441_03536"/>
<organism evidence="5 6">
    <name type="scientific">Paraprevotella clara YIT 11840</name>
    <dbReference type="NCBI Taxonomy" id="762968"/>
    <lineage>
        <taxon>Bacteria</taxon>
        <taxon>Pseudomonadati</taxon>
        <taxon>Bacteroidota</taxon>
        <taxon>Bacteroidia</taxon>
        <taxon>Bacteroidales</taxon>
        <taxon>Prevotellaceae</taxon>
        <taxon>Paraprevotella</taxon>
    </lineage>
</organism>
<name>G5SVW5_9BACT</name>
<feature type="domain" description="Glycosyltransferase 2-like" evidence="4">
    <location>
        <begin position="8"/>
        <end position="149"/>
    </location>
</feature>
<protein>
    <submittedName>
        <fullName evidence="5">Glycosyltransferase, group 2 family protein</fullName>
    </submittedName>
</protein>
<evidence type="ECO:0000313" key="6">
    <source>
        <dbReference type="Proteomes" id="UP000003598"/>
    </source>
</evidence>
<dbReference type="SUPFAM" id="SSF53448">
    <property type="entry name" value="Nucleotide-diphospho-sugar transferases"/>
    <property type="match status" value="1"/>
</dbReference>
<comment type="caution">
    <text evidence="5">The sequence shown here is derived from an EMBL/GenBank/DDBJ whole genome shotgun (WGS) entry which is preliminary data.</text>
</comment>
<dbReference type="PANTHER" id="PTHR43179:SF12">
    <property type="entry name" value="GALACTOFURANOSYLTRANSFERASE GLFT2"/>
    <property type="match status" value="1"/>
</dbReference>
<gene>
    <name evidence="5" type="ORF">HMPREF9441_03536</name>
</gene>
<keyword evidence="2" id="KW-0328">Glycosyltransferase</keyword>
<evidence type="ECO:0000256" key="1">
    <source>
        <dbReference type="ARBA" id="ARBA00006739"/>
    </source>
</evidence>
<evidence type="ECO:0000259" key="4">
    <source>
        <dbReference type="Pfam" id="PF00535"/>
    </source>
</evidence>
<dbReference type="Gene3D" id="3.90.550.10">
    <property type="entry name" value="Spore Coat Polysaccharide Biosynthesis Protein SpsA, Chain A"/>
    <property type="match status" value="1"/>
</dbReference>
<evidence type="ECO:0000256" key="2">
    <source>
        <dbReference type="ARBA" id="ARBA00022676"/>
    </source>
</evidence>
<dbReference type="PANTHER" id="PTHR43179">
    <property type="entry name" value="RHAMNOSYLTRANSFERASE WBBL"/>
    <property type="match status" value="1"/>
</dbReference>
<evidence type="ECO:0000256" key="3">
    <source>
        <dbReference type="ARBA" id="ARBA00022679"/>
    </source>
</evidence>
<keyword evidence="6" id="KW-1185">Reference proteome</keyword>
<dbReference type="Pfam" id="PF00535">
    <property type="entry name" value="Glycos_transf_2"/>
    <property type="match status" value="1"/>
</dbReference>
<comment type="similarity">
    <text evidence="1">Belongs to the glycosyltransferase 2 family.</text>
</comment>
<dbReference type="Proteomes" id="UP000003598">
    <property type="component" value="Unassembled WGS sequence"/>
</dbReference>
<evidence type="ECO:0000313" key="5">
    <source>
        <dbReference type="EMBL" id="EHG98430.1"/>
    </source>
</evidence>
<dbReference type="OrthoDB" id="9771846at2"/>
<dbReference type="PATRIC" id="fig|762968.3.peg.3097"/>
<proteinExistence type="inferred from homology"/>
<accession>G5SVW5</accession>
<dbReference type="InterPro" id="IPR001173">
    <property type="entry name" value="Glyco_trans_2-like"/>
</dbReference>